<dbReference type="Gene3D" id="3.50.50.60">
    <property type="entry name" value="FAD/NAD(P)-binding domain"/>
    <property type="match status" value="1"/>
</dbReference>
<protein>
    <recommendedName>
        <fullName evidence="4 5">Glucose-methanol-choline oxidoreductase N-terminal domain-containing protein</fullName>
    </recommendedName>
</protein>
<keyword evidence="2 3" id="KW-0274">FAD</keyword>
<dbReference type="Pfam" id="PF00732">
    <property type="entry name" value="GMC_oxred_N"/>
    <property type="match status" value="1"/>
</dbReference>
<dbReference type="PANTHER" id="PTHR11552:SF210">
    <property type="entry name" value="GLUCOSE-METHANOL-CHOLINE OXIDOREDUCTASE N-TERMINAL DOMAIN-CONTAINING PROTEIN-RELATED"/>
    <property type="match status" value="1"/>
</dbReference>
<evidence type="ECO:0000256" key="3">
    <source>
        <dbReference type="RuleBase" id="RU003968"/>
    </source>
</evidence>
<evidence type="ECO:0000313" key="6">
    <source>
        <dbReference type="EMBL" id="OJI80590.1"/>
    </source>
</evidence>
<dbReference type="Gene3D" id="3.30.560.10">
    <property type="entry name" value="Glucose Oxidase, domain 3"/>
    <property type="match status" value="1"/>
</dbReference>
<feature type="domain" description="Glucose-methanol-choline oxidoreductase N-terminal" evidence="5">
    <location>
        <begin position="287"/>
        <end position="301"/>
    </location>
</feature>
<dbReference type="PANTHER" id="PTHR11552">
    <property type="entry name" value="GLUCOSE-METHANOL-CHOLINE GMC OXIDOREDUCTASE"/>
    <property type="match status" value="1"/>
</dbReference>
<evidence type="ECO:0000259" key="5">
    <source>
        <dbReference type="PROSITE" id="PS00624"/>
    </source>
</evidence>
<feature type="binding site" evidence="2">
    <location>
        <position position="98"/>
    </location>
    <ligand>
        <name>FAD</name>
        <dbReference type="ChEBI" id="CHEBI:57692"/>
    </ligand>
</feature>
<dbReference type="InterPro" id="IPR000172">
    <property type="entry name" value="GMC_OxRdtase_N"/>
</dbReference>
<dbReference type="InterPro" id="IPR012132">
    <property type="entry name" value="GMC_OxRdtase"/>
</dbReference>
<evidence type="ECO:0000256" key="2">
    <source>
        <dbReference type="PIRSR" id="PIRSR000137-2"/>
    </source>
</evidence>
<dbReference type="SUPFAM" id="SSF54373">
    <property type="entry name" value="FAD-linked reductases, C-terminal domain"/>
    <property type="match status" value="1"/>
</dbReference>
<dbReference type="PROSITE" id="PS00624">
    <property type="entry name" value="GMC_OXRED_2"/>
    <property type="match status" value="1"/>
</dbReference>
<reference evidence="7" key="1">
    <citation type="journal article" date="2017" name="Genome Biol.">
        <title>Comparative genomics reveals high biological diversity and specific adaptations in the industrially and medically important fungal genus Aspergillus.</title>
        <authorList>
            <person name="de Vries R.P."/>
            <person name="Riley R."/>
            <person name="Wiebenga A."/>
            <person name="Aguilar-Osorio G."/>
            <person name="Amillis S."/>
            <person name="Uchima C.A."/>
            <person name="Anderluh G."/>
            <person name="Asadollahi M."/>
            <person name="Askin M."/>
            <person name="Barry K."/>
            <person name="Battaglia E."/>
            <person name="Bayram O."/>
            <person name="Benocci T."/>
            <person name="Braus-Stromeyer S.A."/>
            <person name="Caldana C."/>
            <person name="Canovas D."/>
            <person name="Cerqueira G.C."/>
            <person name="Chen F."/>
            <person name="Chen W."/>
            <person name="Choi C."/>
            <person name="Clum A."/>
            <person name="Dos Santos R.A."/>
            <person name="Damasio A.R."/>
            <person name="Diallinas G."/>
            <person name="Emri T."/>
            <person name="Fekete E."/>
            <person name="Flipphi M."/>
            <person name="Freyberg S."/>
            <person name="Gallo A."/>
            <person name="Gournas C."/>
            <person name="Habgood R."/>
            <person name="Hainaut M."/>
            <person name="Harispe M.L."/>
            <person name="Henrissat B."/>
            <person name="Hilden K.S."/>
            <person name="Hope R."/>
            <person name="Hossain A."/>
            <person name="Karabika E."/>
            <person name="Karaffa L."/>
            <person name="Karanyi Z."/>
            <person name="Krasevec N."/>
            <person name="Kuo A."/>
            <person name="Kusch H."/>
            <person name="LaButti K."/>
            <person name="Lagendijk E.L."/>
            <person name="Lapidus A."/>
            <person name="Levasseur A."/>
            <person name="Lindquist E."/>
            <person name="Lipzen A."/>
            <person name="Logrieco A.F."/>
            <person name="MacCabe A."/>
            <person name="Maekelae M.R."/>
            <person name="Malavazi I."/>
            <person name="Melin P."/>
            <person name="Meyer V."/>
            <person name="Mielnichuk N."/>
            <person name="Miskei M."/>
            <person name="Molnar A.P."/>
            <person name="Mule G."/>
            <person name="Ngan C.Y."/>
            <person name="Orejas M."/>
            <person name="Orosz E."/>
            <person name="Ouedraogo J.P."/>
            <person name="Overkamp K.M."/>
            <person name="Park H.-S."/>
            <person name="Perrone G."/>
            <person name="Piumi F."/>
            <person name="Punt P.J."/>
            <person name="Ram A.F."/>
            <person name="Ramon A."/>
            <person name="Rauscher S."/>
            <person name="Record E."/>
            <person name="Riano-Pachon D.M."/>
            <person name="Robert V."/>
            <person name="Roehrig J."/>
            <person name="Ruller R."/>
            <person name="Salamov A."/>
            <person name="Salih N.S."/>
            <person name="Samson R.A."/>
            <person name="Sandor E."/>
            <person name="Sanguinetti M."/>
            <person name="Schuetze T."/>
            <person name="Sepcic K."/>
            <person name="Shelest E."/>
            <person name="Sherlock G."/>
            <person name="Sophianopoulou V."/>
            <person name="Squina F.M."/>
            <person name="Sun H."/>
            <person name="Susca A."/>
            <person name="Todd R.B."/>
            <person name="Tsang A."/>
            <person name="Unkles S.E."/>
            <person name="van de Wiele N."/>
            <person name="van Rossen-Uffink D."/>
            <person name="Oliveira J.V."/>
            <person name="Vesth T.C."/>
            <person name="Visser J."/>
            <person name="Yu J.-H."/>
            <person name="Zhou M."/>
            <person name="Andersen M.R."/>
            <person name="Archer D.B."/>
            <person name="Baker S.E."/>
            <person name="Benoit I."/>
            <person name="Brakhage A.A."/>
            <person name="Braus G.H."/>
            <person name="Fischer R."/>
            <person name="Frisvad J.C."/>
            <person name="Goldman G.H."/>
            <person name="Houbraken J."/>
            <person name="Oakley B."/>
            <person name="Pocsi I."/>
            <person name="Scazzocchio C."/>
            <person name="Seiboth B."/>
            <person name="vanKuyk P.A."/>
            <person name="Wortman J."/>
            <person name="Dyer P.S."/>
            <person name="Grigoriev I.V."/>
        </authorList>
    </citation>
    <scope>NUCLEOTIDE SEQUENCE [LARGE SCALE GENOMIC DNA]</scope>
    <source>
        <strain evidence="7">CBS 134.48</strain>
    </source>
</reference>
<keyword evidence="7" id="KW-1185">Reference proteome</keyword>
<dbReference type="SUPFAM" id="SSF51905">
    <property type="entry name" value="FAD/NAD(P)-binding domain"/>
    <property type="match status" value="1"/>
</dbReference>
<dbReference type="PIRSF" id="PIRSF000137">
    <property type="entry name" value="Alcohol_oxidase"/>
    <property type="match status" value="1"/>
</dbReference>
<evidence type="ECO:0000313" key="7">
    <source>
        <dbReference type="Proteomes" id="UP000184304"/>
    </source>
</evidence>
<comment type="cofactor">
    <cofactor evidence="2">
        <name>FAD</name>
        <dbReference type="ChEBI" id="CHEBI:57692"/>
    </cofactor>
</comment>
<feature type="binding site" evidence="2">
    <location>
        <position position="251"/>
    </location>
    <ligand>
        <name>FAD</name>
        <dbReference type="ChEBI" id="CHEBI:57692"/>
    </ligand>
</feature>
<dbReference type="GO" id="GO:0016614">
    <property type="term" value="F:oxidoreductase activity, acting on CH-OH group of donors"/>
    <property type="evidence" value="ECO:0007669"/>
    <property type="project" value="InterPro"/>
</dbReference>
<dbReference type="InterPro" id="IPR007867">
    <property type="entry name" value="GMC_OxRtase_C"/>
</dbReference>
<dbReference type="EMBL" id="KV878207">
    <property type="protein sequence ID" value="OJI80590.1"/>
    <property type="molecule type" value="Genomic_DNA"/>
</dbReference>
<dbReference type="OMA" id="RSHHIPR"/>
<dbReference type="OrthoDB" id="269227at2759"/>
<proteinExistence type="inferred from homology"/>
<dbReference type="STRING" id="767770.A0A1L9MU51"/>
<feature type="binding site" evidence="2">
    <location>
        <position position="557"/>
    </location>
    <ligand>
        <name>substrate</name>
    </ligand>
</feature>
<dbReference type="GO" id="GO:0050660">
    <property type="term" value="F:flavin adenine dinucleotide binding"/>
    <property type="evidence" value="ECO:0007669"/>
    <property type="project" value="InterPro"/>
</dbReference>
<comment type="similarity">
    <text evidence="1 3">Belongs to the GMC oxidoreductase family.</text>
</comment>
<dbReference type="Pfam" id="PF05199">
    <property type="entry name" value="GMC_oxred_C"/>
    <property type="match status" value="1"/>
</dbReference>
<accession>A0A1L9MU51</accession>
<name>A0A1L9MU51_ASPTC</name>
<evidence type="ECO:0000259" key="4">
    <source>
        <dbReference type="PROSITE" id="PS00623"/>
    </source>
</evidence>
<organism evidence="6 7">
    <name type="scientific">Aspergillus tubingensis (strain CBS 134.48)</name>
    <dbReference type="NCBI Taxonomy" id="767770"/>
    <lineage>
        <taxon>Eukaryota</taxon>
        <taxon>Fungi</taxon>
        <taxon>Dikarya</taxon>
        <taxon>Ascomycota</taxon>
        <taxon>Pezizomycotina</taxon>
        <taxon>Eurotiomycetes</taxon>
        <taxon>Eurotiomycetidae</taxon>
        <taxon>Eurotiales</taxon>
        <taxon>Aspergillaceae</taxon>
        <taxon>Aspergillus</taxon>
        <taxon>Aspergillus subgen. Circumdati</taxon>
    </lineage>
</organism>
<gene>
    <name evidence="6" type="ORF">ASPTUDRAFT_78608</name>
</gene>
<evidence type="ECO:0000256" key="1">
    <source>
        <dbReference type="ARBA" id="ARBA00010790"/>
    </source>
</evidence>
<dbReference type="AlphaFoldDB" id="A0A1L9MU51"/>
<dbReference type="PROSITE" id="PS00623">
    <property type="entry name" value="GMC_OXRED_1"/>
    <property type="match status" value="1"/>
</dbReference>
<dbReference type="InterPro" id="IPR036188">
    <property type="entry name" value="FAD/NAD-bd_sf"/>
</dbReference>
<sequence>MSSVGLTSSLEDFLAQTFDYLIIGGGTAGLVVASRLSANPDVKVGVIEAGDAGFDDPNITNPGKVSAMLHNPKYDWIYQSTPQAHNQNRSHHIPRGKVLGGSSAINFMAYGRPSAVDLDDWGTIAGSSDWSWAGLAPYYRKSEQLESAGLTGTASDLCPVQDEAHGTQGPIHTSLGPWQAPIETPLLAAMDETSGLSRPQEPWNGEHLGFHRCIFTIDRSAGLPHRSYAANGYLWPVLNRPNLHVLTNAAVTRILLDDEQCARGVELVHEANHYQVSVAREVILSAGTFESPKLLELSGIGDPGHLASLGVPCRVPLPGVGTNLQEHPVSAVVYELADGVLSIDSILRDESLLKQHLRLLQEEQSGALSGPVSLMGFIPYGPQVSAERLNETILNVLQHHSNAATDNAELVTLQHRQRQRIVAHLLDPRSADIQLVGFPSAFAIDRVYADCSKLSPGPPPGRNACYSLMVSSMYPVSQGSSHAQSRDPEAAPRVDLGFLKNPADVDILATAVMVADNIFQSPRMKGQVLARVQPPPEVNLQDVEQAREYVRDRLMSYHHALGTCALGSVVDEKLCVKGTRGLRVVDASIMPAQVSHAVLGTVYAIAEKAVDLIESTYSQSNGV</sequence>
<feature type="domain" description="Glucose-methanol-choline oxidoreductase N-terminal" evidence="4">
    <location>
        <begin position="96"/>
        <end position="119"/>
    </location>
</feature>
<dbReference type="VEuPathDB" id="FungiDB:ASPTUDRAFT_78608"/>
<keyword evidence="3" id="KW-0285">Flavoprotein</keyword>
<dbReference type="Proteomes" id="UP000184304">
    <property type="component" value="Unassembled WGS sequence"/>
</dbReference>